<dbReference type="GO" id="GO:0006511">
    <property type="term" value="P:ubiquitin-dependent protein catabolic process"/>
    <property type="evidence" value="ECO:0007669"/>
    <property type="project" value="TreeGrafter"/>
</dbReference>
<sequence length="640" mass="68388">MPAERLNPVHSPPLWCKGRLLDLLLAAVGTCTCCIRAVARRKHQPPPIGALGELRLIAPDRTARRLLCTALFIVLIVAARIPPPIMFTQPVQPPAAAPQPSNTVSPSRTSRLRSLTYLRNYTHNHILSRDPSSTASASPAAANSNSNTSTTTATAAATASRQSAGLIRSASYTPGALTNPQPASATTNRLSLISSTPDSRPERQNPPAGPMPESATQSQFLQHEFDPAATASDSDDPTTAAAAMRTPVADGPSSAAGPSSAPDAAPSIRLSSYFDQRASRPSLTFSPITRTLPTGTEVIRVGRYSERDAQPLASVTGNQPSAANVGFKSKVVSRRHCEFWHENGKWYIKDVKSSSGTFLNHIRLSPPSQESKAFAVNDGDIVQLGIDFKGGEEMIFRCVKMRLELNRGWQNKPNSFNVAAHKRLRTMASANAPPGTAASNSSQDCSICLNSIAPCQSLFVAPCSHTWHFKCVKSLLTSPQYPVFICPNCRAGADLEADVEEPEDEWELFDEQEKDDKLDAIAETSPSPTPATPAEHEVSDSDRMDITISEPTDAPEPSNPATHAISSPLPIRSAYGARRGTPSPPRAGAEGPITPRNDIGPWVLDGRAGRDAPHGVQMTSLDAAATEMDLTIHAPNDSAH</sequence>
<feature type="region of interest" description="Disordered" evidence="14">
    <location>
        <begin position="521"/>
        <end position="616"/>
    </location>
</feature>
<feature type="domain" description="FHA" evidence="15">
    <location>
        <begin position="299"/>
        <end position="364"/>
    </location>
</feature>
<evidence type="ECO:0000256" key="1">
    <source>
        <dbReference type="ARBA" id="ARBA00000900"/>
    </source>
</evidence>
<evidence type="ECO:0000256" key="12">
    <source>
        <dbReference type="ARBA" id="ARBA00080465"/>
    </source>
</evidence>
<evidence type="ECO:0000256" key="4">
    <source>
        <dbReference type="ARBA" id="ARBA00022490"/>
    </source>
</evidence>
<dbReference type="EMBL" id="JH126401">
    <property type="protein sequence ID" value="EGX93641.1"/>
    <property type="molecule type" value="Genomic_DNA"/>
</dbReference>
<dbReference type="PROSITE" id="PS50006">
    <property type="entry name" value="FHA_DOMAIN"/>
    <property type="match status" value="1"/>
</dbReference>
<dbReference type="SUPFAM" id="SSF57850">
    <property type="entry name" value="RING/U-box"/>
    <property type="match status" value="1"/>
</dbReference>
<dbReference type="Pfam" id="PF17123">
    <property type="entry name" value="zf-RING_11"/>
    <property type="match status" value="1"/>
</dbReference>
<dbReference type="GO" id="GO:0000921">
    <property type="term" value="P:septin ring assembly"/>
    <property type="evidence" value="ECO:0007669"/>
    <property type="project" value="UniProtKB-ARBA"/>
</dbReference>
<feature type="region of interest" description="Disordered" evidence="14">
    <location>
        <begin position="126"/>
        <end position="157"/>
    </location>
</feature>
<evidence type="ECO:0000259" key="15">
    <source>
        <dbReference type="PROSITE" id="PS50006"/>
    </source>
</evidence>
<dbReference type="GO" id="GO:0000132">
    <property type="term" value="P:establishment of mitotic spindle orientation"/>
    <property type="evidence" value="ECO:0007669"/>
    <property type="project" value="UniProtKB-ARBA"/>
</dbReference>
<dbReference type="Pfam" id="PF00498">
    <property type="entry name" value="FHA"/>
    <property type="match status" value="1"/>
</dbReference>
<evidence type="ECO:0000256" key="8">
    <source>
        <dbReference type="ARBA" id="ARBA00022786"/>
    </source>
</evidence>
<dbReference type="Gene3D" id="3.30.40.10">
    <property type="entry name" value="Zinc/RING finger domain, C3HC4 (zinc finger)"/>
    <property type="match status" value="1"/>
</dbReference>
<dbReference type="SMART" id="SM00240">
    <property type="entry name" value="FHA"/>
    <property type="match status" value="1"/>
</dbReference>
<dbReference type="InterPro" id="IPR008984">
    <property type="entry name" value="SMAD_FHA_dom_sf"/>
</dbReference>
<dbReference type="EC" id="2.3.2.27" evidence="3"/>
<dbReference type="HOGENOM" id="CLU_017542_0_0_1"/>
<dbReference type="GO" id="GO:0031578">
    <property type="term" value="P:mitotic spindle orientation checkpoint signaling"/>
    <property type="evidence" value="ECO:0007669"/>
    <property type="project" value="UniProtKB-ARBA"/>
</dbReference>
<evidence type="ECO:0000256" key="3">
    <source>
        <dbReference type="ARBA" id="ARBA00012483"/>
    </source>
</evidence>
<feature type="region of interest" description="Disordered" evidence="14">
    <location>
        <begin position="91"/>
        <end position="110"/>
    </location>
</feature>
<dbReference type="InterPro" id="IPR001841">
    <property type="entry name" value="Znf_RING"/>
</dbReference>
<evidence type="ECO:0000256" key="9">
    <source>
        <dbReference type="ARBA" id="ARBA00022833"/>
    </source>
</evidence>
<feature type="compositionally biased region" description="Low complexity" evidence="14">
    <location>
        <begin position="131"/>
        <end position="157"/>
    </location>
</feature>
<dbReference type="KEGG" id="cmt:CCM_05016"/>
<reference evidence="17 18" key="1">
    <citation type="journal article" date="2011" name="Genome Biol.">
        <title>Genome sequence of the insect pathogenic fungus Cordyceps militaris, a valued traditional Chinese medicine.</title>
        <authorList>
            <person name="Zheng P."/>
            <person name="Xia Y."/>
            <person name="Xiao G."/>
            <person name="Xiong C."/>
            <person name="Hu X."/>
            <person name="Zhang S."/>
            <person name="Zheng H."/>
            <person name="Huang Y."/>
            <person name="Zhou Y."/>
            <person name="Wang S."/>
            <person name="Zhao G.P."/>
            <person name="Liu X."/>
            <person name="St Leger R.J."/>
            <person name="Wang C."/>
        </authorList>
    </citation>
    <scope>NUCLEOTIDE SEQUENCE [LARGE SCALE GENOMIC DNA]</scope>
    <source>
        <strain evidence="17 18">CM01</strain>
    </source>
</reference>
<dbReference type="PROSITE" id="PS50089">
    <property type="entry name" value="ZF_RING_2"/>
    <property type="match status" value="1"/>
</dbReference>
<feature type="compositionally biased region" description="Basic and acidic residues" evidence="14">
    <location>
        <begin position="534"/>
        <end position="545"/>
    </location>
</feature>
<dbReference type="GO" id="GO:0090337">
    <property type="term" value="P:regulation of formin-nucleated actin cable assembly"/>
    <property type="evidence" value="ECO:0007669"/>
    <property type="project" value="UniProtKB-ARBA"/>
</dbReference>
<feature type="domain" description="RING-type" evidence="16">
    <location>
        <begin position="445"/>
        <end position="490"/>
    </location>
</feature>
<dbReference type="FunFam" id="2.60.200.20:FF:000030">
    <property type="entry name" value="FHA domain-containing protein"/>
    <property type="match status" value="1"/>
</dbReference>
<organism evidence="17 18">
    <name type="scientific">Cordyceps militaris (strain CM01)</name>
    <name type="common">Caterpillar fungus</name>
    <dbReference type="NCBI Taxonomy" id="983644"/>
    <lineage>
        <taxon>Eukaryota</taxon>
        <taxon>Fungi</taxon>
        <taxon>Dikarya</taxon>
        <taxon>Ascomycota</taxon>
        <taxon>Pezizomycotina</taxon>
        <taxon>Sordariomycetes</taxon>
        <taxon>Hypocreomycetidae</taxon>
        <taxon>Hypocreales</taxon>
        <taxon>Cordycipitaceae</taxon>
        <taxon>Cordyceps</taxon>
    </lineage>
</organism>
<dbReference type="PANTHER" id="PTHR15067:SF7">
    <property type="entry name" value="E3 UBIQUITIN-PROTEIN LIGASE DMA1-RELATED"/>
    <property type="match status" value="1"/>
</dbReference>
<keyword evidence="8" id="KW-0833">Ubl conjugation pathway</keyword>
<comment type="catalytic activity">
    <reaction evidence="1">
        <text>S-ubiquitinyl-[E2 ubiquitin-conjugating enzyme]-L-cysteine + [acceptor protein]-L-lysine = [E2 ubiquitin-conjugating enzyme]-L-cysteine + N(6)-ubiquitinyl-[acceptor protein]-L-lysine.</text>
        <dbReference type="EC" id="2.3.2.27"/>
    </reaction>
</comment>
<dbReference type="GO" id="GO:0051865">
    <property type="term" value="P:protein autoubiquitination"/>
    <property type="evidence" value="ECO:0007669"/>
    <property type="project" value="UniProtKB-ARBA"/>
</dbReference>
<keyword evidence="5" id="KW-0808">Transferase</keyword>
<comment type="similarity">
    <text evidence="11">Belongs to the DMA1 family.</text>
</comment>
<dbReference type="GO" id="GO:0008270">
    <property type="term" value="F:zinc ion binding"/>
    <property type="evidence" value="ECO:0007669"/>
    <property type="project" value="UniProtKB-KW"/>
</dbReference>
<feature type="compositionally biased region" description="Polar residues" evidence="14">
    <location>
        <begin position="172"/>
        <end position="198"/>
    </location>
</feature>
<dbReference type="GO" id="GO:0097271">
    <property type="term" value="P:protein localization to bud neck"/>
    <property type="evidence" value="ECO:0007669"/>
    <property type="project" value="UniProtKB-ARBA"/>
</dbReference>
<dbReference type="OMA" id="TWHFKCV"/>
<dbReference type="STRING" id="983644.G3JG23"/>
<dbReference type="GO" id="GO:0005829">
    <property type="term" value="C:cytosol"/>
    <property type="evidence" value="ECO:0007669"/>
    <property type="project" value="TreeGrafter"/>
</dbReference>
<keyword evidence="18" id="KW-1185">Reference proteome</keyword>
<evidence type="ECO:0000256" key="2">
    <source>
        <dbReference type="ARBA" id="ARBA00004496"/>
    </source>
</evidence>
<evidence type="ECO:0000256" key="7">
    <source>
        <dbReference type="ARBA" id="ARBA00022771"/>
    </source>
</evidence>
<evidence type="ECO:0000313" key="18">
    <source>
        <dbReference type="Proteomes" id="UP000001610"/>
    </source>
</evidence>
<keyword evidence="9" id="KW-0862">Zinc</keyword>
<evidence type="ECO:0000256" key="11">
    <source>
        <dbReference type="ARBA" id="ARBA00061209"/>
    </source>
</evidence>
<evidence type="ECO:0000259" key="16">
    <source>
        <dbReference type="PROSITE" id="PS50089"/>
    </source>
</evidence>
<dbReference type="eggNOG" id="KOG3872">
    <property type="taxonomic scope" value="Eukaryota"/>
</dbReference>
<dbReference type="VEuPathDB" id="FungiDB:CCM_05016"/>
<keyword evidence="10" id="KW-0131">Cell cycle</keyword>
<dbReference type="GO" id="GO:0032153">
    <property type="term" value="C:cell division site"/>
    <property type="evidence" value="ECO:0007669"/>
    <property type="project" value="TreeGrafter"/>
</dbReference>
<dbReference type="AlphaFoldDB" id="G3JG23"/>
<dbReference type="PANTHER" id="PTHR15067">
    <property type="entry name" value="E3 UBIQUITIN-PROTEIN LIGASE RNF8"/>
    <property type="match status" value="1"/>
</dbReference>
<dbReference type="InParanoid" id="G3JG23"/>
<evidence type="ECO:0000313" key="17">
    <source>
        <dbReference type="EMBL" id="EGX93641.1"/>
    </source>
</evidence>
<evidence type="ECO:0000256" key="6">
    <source>
        <dbReference type="ARBA" id="ARBA00022723"/>
    </source>
</evidence>
<protein>
    <recommendedName>
        <fullName evidence="3">RING-type E3 ubiquitin transferase</fullName>
        <ecNumber evidence="3">2.3.2.27</ecNumber>
    </recommendedName>
    <alternativeName>
        <fullName evidence="12">Checkpoint forkhead associated with RING domains-containing protein 1</fullName>
    </alternativeName>
</protein>
<dbReference type="OrthoDB" id="687730at2759"/>
<accession>G3JG23</accession>
<keyword evidence="7 13" id="KW-0863">Zinc-finger</keyword>
<evidence type="ECO:0000256" key="13">
    <source>
        <dbReference type="PROSITE-ProRule" id="PRU00175"/>
    </source>
</evidence>
<dbReference type="Gene3D" id="2.60.200.20">
    <property type="match status" value="1"/>
</dbReference>
<evidence type="ECO:0000256" key="10">
    <source>
        <dbReference type="ARBA" id="ARBA00023306"/>
    </source>
</evidence>
<dbReference type="InterPro" id="IPR000253">
    <property type="entry name" value="FHA_dom"/>
</dbReference>
<dbReference type="GeneID" id="18167036"/>
<evidence type="ECO:0000256" key="14">
    <source>
        <dbReference type="SAM" id="MobiDB-lite"/>
    </source>
</evidence>
<feature type="region of interest" description="Disordered" evidence="14">
    <location>
        <begin position="172"/>
        <end position="217"/>
    </location>
</feature>
<name>G3JG23_CORMM</name>
<dbReference type="RefSeq" id="XP_006670224.1">
    <property type="nucleotide sequence ID" value="XM_006670161.1"/>
</dbReference>
<proteinExistence type="inferred from homology"/>
<dbReference type="SUPFAM" id="SSF49879">
    <property type="entry name" value="SMAD/FHA domain"/>
    <property type="match status" value="1"/>
</dbReference>
<dbReference type="GO" id="GO:0000151">
    <property type="term" value="C:ubiquitin ligase complex"/>
    <property type="evidence" value="ECO:0007669"/>
    <property type="project" value="TreeGrafter"/>
</dbReference>
<keyword evidence="4" id="KW-0963">Cytoplasm</keyword>
<dbReference type="InterPro" id="IPR013083">
    <property type="entry name" value="Znf_RING/FYVE/PHD"/>
</dbReference>
<comment type="subcellular location">
    <subcellularLocation>
        <location evidence="2">Cytoplasm</location>
    </subcellularLocation>
</comment>
<gene>
    <name evidence="17" type="ORF">CCM_05016</name>
</gene>
<dbReference type="Proteomes" id="UP000001610">
    <property type="component" value="Unassembled WGS sequence"/>
</dbReference>
<dbReference type="FunFam" id="3.30.40.10:FF:000426">
    <property type="entry name" value="DMA1p Ubiquitin-protein ligase (E3)"/>
    <property type="match status" value="1"/>
</dbReference>
<evidence type="ECO:0000256" key="5">
    <source>
        <dbReference type="ARBA" id="ARBA00022679"/>
    </source>
</evidence>
<dbReference type="GO" id="GO:0061630">
    <property type="term" value="F:ubiquitin protein ligase activity"/>
    <property type="evidence" value="ECO:0007669"/>
    <property type="project" value="UniProtKB-EC"/>
</dbReference>
<keyword evidence="6" id="KW-0479">Metal-binding</keyword>
<dbReference type="SMART" id="SM00184">
    <property type="entry name" value="RING"/>
    <property type="match status" value="1"/>
</dbReference>